<proteinExistence type="predicted"/>
<comment type="caution">
    <text evidence="2">The sequence shown here is derived from an EMBL/GenBank/DDBJ whole genome shotgun (WGS) entry which is preliminary data.</text>
</comment>
<feature type="compositionally biased region" description="Low complexity" evidence="1">
    <location>
        <begin position="320"/>
        <end position="330"/>
    </location>
</feature>
<organism evidence="2">
    <name type="scientific">Tanacetum cinerariifolium</name>
    <name type="common">Dalmatian daisy</name>
    <name type="synonym">Chrysanthemum cinerariifolium</name>
    <dbReference type="NCBI Taxonomy" id="118510"/>
    <lineage>
        <taxon>Eukaryota</taxon>
        <taxon>Viridiplantae</taxon>
        <taxon>Streptophyta</taxon>
        <taxon>Embryophyta</taxon>
        <taxon>Tracheophyta</taxon>
        <taxon>Spermatophyta</taxon>
        <taxon>Magnoliopsida</taxon>
        <taxon>eudicotyledons</taxon>
        <taxon>Gunneridae</taxon>
        <taxon>Pentapetalae</taxon>
        <taxon>asterids</taxon>
        <taxon>campanulids</taxon>
        <taxon>Asterales</taxon>
        <taxon>Asteraceae</taxon>
        <taxon>Asteroideae</taxon>
        <taxon>Anthemideae</taxon>
        <taxon>Anthemidinae</taxon>
        <taxon>Tanacetum</taxon>
    </lineage>
</organism>
<sequence length="613" mass="70730">MFNIFNDSSEDFLEDLFSNRPSDNPTFSSHSELTSQKVNDDIFDSEGGNVLLEKLLDLDSTKDLHPPLHVNQLSGSTTYFSTSNPLLEEFADELALITFPLKYDDDLQFDIESDLKEIEFPLYQDIDSSLKDSIDQTNPADNVVDSVPEMFTDEHALDYSSPSIFDEYDDDFLEVESDIENVYDNPFDSKGEKIKESKLLIDELDLPCDFLPFEYDSFISQDLSKLLLVLFKLRNWPHLMLLRCLRILILLSMNLFSKKFPSLKCYSHFHLKMRRKFSNQGYTLLKKFILLETDMIKTRQNPSKNGQNQAQNGKREKFNSQKSTKSQNRQSRSRRNQNVKKNKEEGPKLTLSKVCKREGLNVSSAKNKIKEEFADELALITFPSKYDDDLQFDNESDLKEIEFLIYQDIYSSIKDLIDQTNHAGNVVDSVPEMFTDEHALDYLPPPIFDEYDDDFLEVESDTENVYDDPFDSNGEKIKEVDALPSTNKENKIFNLGILIQEKSFEIITRVVQVKKLATSNASSVLKDFDPPFYEPLFKEVPKSKMLLLFSFENEEKVFKPGIHTSEKFILLVSQNYLIEAIKFSKSTTPDEDFFSLWKGHPHLGCSLSPLLPP</sequence>
<evidence type="ECO:0008006" key="3">
    <source>
        <dbReference type="Google" id="ProtNLM"/>
    </source>
</evidence>
<accession>A0A6L2MJ61</accession>
<dbReference type="EMBL" id="BKCJ010006695">
    <property type="protein sequence ID" value="GEU73469.1"/>
    <property type="molecule type" value="Genomic_DNA"/>
</dbReference>
<feature type="compositionally biased region" description="Polar residues" evidence="1">
    <location>
        <begin position="299"/>
        <end position="312"/>
    </location>
</feature>
<evidence type="ECO:0000256" key="1">
    <source>
        <dbReference type="SAM" id="MobiDB-lite"/>
    </source>
</evidence>
<feature type="compositionally biased region" description="Basic residues" evidence="1">
    <location>
        <begin position="331"/>
        <end position="340"/>
    </location>
</feature>
<gene>
    <name evidence="2" type="ORF">Tci_045447</name>
</gene>
<name>A0A6L2MJ61_TANCI</name>
<dbReference type="AlphaFoldDB" id="A0A6L2MJ61"/>
<protein>
    <recommendedName>
        <fullName evidence="3">Reverse transcriptase domain-containing protein</fullName>
    </recommendedName>
</protein>
<reference evidence="2" key="1">
    <citation type="journal article" date="2019" name="Sci. Rep.">
        <title>Draft genome of Tanacetum cinerariifolium, the natural source of mosquito coil.</title>
        <authorList>
            <person name="Yamashiro T."/>
            <person name="Shiraishi A."/>
            <person name="Satake H."/>
            <person name="Nakayama K."/>
        </authorList>
    </citation>
    <scope>NUCLEOTIDE SEQUENCE</scope>
</reference>
<feature type="region of interest" description="Disordered" evidence="1">
    <location>
        <begin position="299"/>
        <end position="350"/>
    </location>
</feature>
<evidence type="ECO:0000313" key="2">
    <source>
        <dbReference type="EMBL" id="GEU73469.1"/>
    </source>
</evidence>